<protein>
    <recommendedName>
        <fullName evidence="3">tyrosinase</fullName>
        <ecNumber evidence="3">1.14.18.1</ecNumber>
    </recommendedName>
</protein>
<keyword evidence="8" id="KW-0470">Melanin biosynthesis</keyword>
<feature type="compositionally biased region" description="Polar residues" evidence="11">
    <location>
        <begin position="422"/>
        <end position="434"/>
    </location>
</feature>
<keyword evidence="5" id="KW-0560">Oxidoreductase</keyword>
<dbReference type="EC" id="1.14.18.1" evidence="3"/>
<keyword evidence="7" id="KW-0503">Monooxygenase</keyword>
<reference evidence="13 14" key="1">
    <citation type="journal article" date="2021" name="Environ. Microbiol.">
        <title>Gene family expansions and transcriptome signatures uncover fungal adaptations to wood decay.</title>
        <authorList>
            <person name="Hage H."/>
            <person name="Miyauchi S."/>
            <person name="Viragh M."/>
            <person name="Drula E."/>
            <person name="Min B."/>
            <person name="Chaduli D."/>
            <person name="Navarro D."/>
            <person name="Favel A."/>
            <person name="Norest M."/>
            <person name="Lesage-Meessen L."/>
            <person name="Balint B."/>
            <person name="Merenyi Z."/>
            <person name="de Eugenio L."/>
            <person name="Morin E."/>
            <person name="Martinez A.T."/>
            <person name="Baldrian P."/>
            <person name="Stursova M."/>
            <person name="Martinez M.J."/>
            <person name="Novotny C."/>
            <person name="Magnuson J.K."/>
            <person name="Spatafora J.W."/>
            <person name="Maurice S."/>
            <person name="Pangilinan J."/>
            <person name="Andreopoulos W."/>
            <person name="LaButti K."/>
            <person name="Hundley H."/>
            <person name="Na H."/>
            <person name="Kuo A."/>
            <person name="Barry K."/>
            <person name="Lipzen A."/>
            <person name="Henrissat B."/>
            <person name="Riley R."/>
            <person name="Ahrendt S."/>
            <person name="Nagy L.G."/>
            <person name="Grigoriev I.V."/>
            <person name="Martin F."/>
            <person name="Rosso M.N."/>
        </authorList>
    </citation>
    <scope>NUCLEOTIDE SEQUENCE [LARGE SCALE GENOMIC DNA]</scope>
    <source>
        <strain evidence="13 14">CIRM-BRFM 1785</strain>
    </source>
</reference>
<dbReference type="GeneID" id="72001467"/>
<dbReference type="Pfam" id="PF18132">
    <property type="entry name" value="Tyrosinase_C"/>
    <property type="match status" value="1"/>
</dbReference>
<comment type="catalytic activity">
    <reaction evidence="10">
        <text>L-tyrosine + O2 = L-dopaquinone + H2O</text>
        <dbReference type="Rhea" id="RHEA:18117"/>
        <dbReference type="ChEBI" id="CHEBI:15377"/>
        <dbReference type="ChEBI" id="CHEBI:15379"/>
        <dbReference type="ChEBI" id="CHEBI:57924"/>
        <dbReference type="ChEBI" id="CHEBI:58315"/>
        <dbReference type="EC" id="1.14.18.1"/>
    </reaction>
</comment>
<dbReference type="Gene3D" id="1.10.1280.10">
    <property type="entry name" value="Di-copper center containing domain from catechol oxidase"/>
    <property type="match status" value="1"/>
</dbReference>
<comment type="similarity">
    <text evidence="2">Belongs to the tyrosinase family.</text>
</comment>
<dbReference type="RefSeq" id="XP_047777792.1">
    <property type="nucleotide sequence ID" value="XM_047920735.1"/>
</dbReference>
<evidence type="ECO:0000256" key="7">
    <source>
        <dbReference type="ARBA" id="ARBA00023033"/>
    </source>
</evidence>
<dbReference type="PRINTS" id="PR00092">
    <property type="entry name" value="TYROSINASE"/>
</dbReference>
<comment type="caution">
    <text evidence="13">The sequence shown here is derived from an EMBL/GenBank/DDBJ whole genome shotgun (WGS) entry which is preliminary data.</text>
</comment>
<evidence type="ECO:0000256" key="11">
    <source>
        <dbReference type="SAM" id="MobiDB-lite"/>
    </source>
</evidence>
<proteinExistence type="inferred from homology"/>
<evidence type="ECO:0000256" key="1">
    <source>
        <dbReference type="ARBA" id="ARBA00001973"/>
    </source>
</evidence>
<keyword evidence="4" id="KW-0479">Metal-binding</keyword>
<evidence type="ECO:0000259" key="12">
    <source>
        <dbReference type="PROSITE" id="PS00497"/>
    </source>
</evidence>
<sequence length="590" mass="65511">MSAPDYRPIITGAPGGLAPNRLELRDFVKDKKGFALYVQALDVIFKEPFDNDFSWPAIGGIHGSPNVRWGDSGPADAPGGDTFGGYCTHGSVLFPTWHRPYVVLFEQSMHNTAKKIAAEYSTDQLGWLKAAEDFRVPYWDWARPLTGKEQAVPEEMISETVTIITPQGAKTVKNPVHSFTFTSKYPYTTFGSPWDAWQTTLRYPTSNAPDAKSQMDLFNTTFSQNSSQIRTQSYQMLTRLLTWNYFSNHTTKQNPPIANSIETIHDTMHLLIGGNIDYEGHMSEIPIAGFDAAFFLHHANVDRMLALWQAIHYDVWVIPGDQPNGTYTIKDNAPVNVQSDLTPFWLTQSTYWNSKDVRDYVGNLHYSYPDFNGLEGKTPAQVSAAILKHVTELYGPTIQPGGPEKLIAGSGSVQPGGPEKPATSSNPGDSASVGYNSTTHEWTVHIRFKKYEFGKSFAVQVYLADTYVGCVSAFATTAGAAQQCENCRNNVDIELEGFVHLNEVILQKLHTLSPDVVKPYLTENLSLGLKTRKPDGTPADISRDLPSLKVAPFSRQVSQDSPYEIPRLGDATYHHDVLAGKPGHTPEDRW</sequence>
<dbReference type="InterPro" id="IPR002227">
    <property type="entry name" value="Tyrosinase_Cu-bd"/>
</dbReference>
<dbReference type="Gene3D" id="2.60.310.20">
    <property type="match status" value="1"/>
</dbReference>
<evidence type="ECO:0000256" key="10">
    <source>
        <dbReference type="ARBA" id="ARBA00048881"/>
    </source>
</evidence>
<accession>A0ABQ8KCN2</accession>
<comment type="cofactor">
    <cofactor evidence="1">
        <name>Cu(2+)</name>
        <dbReference type="ChEBI" id="CHEBI:29036"/>
    </cofactor>
</comment>
<evidence type="ECO:0000256" key="6">
    <source>
        <dbReference type="ARBA" id="ARBA00023008"/>
    </source>
</evidence>
<dbReference type="EMBL" id="JADCUA010000013">
    <property type="protein sequence ID" value="KAH9835359.1"/>
    <property type="molecule type" value="Genomic_DNA"/>
</dbReference>
<keyword evidence="6" id="KW-0186">Copper</keyword>
<dbReference type="SUPFAM" id="SSF48056">
    <property type="entry name" value="Di-copper centre-containing domain"/>
    <property type="match status" value="1"/>
</dbReference>
<feature type="domain" description="Tyrosinase copper-binding" evidence="12">
    <location>
        <begin position="89"/>
        <end position="106"/>
    </location>
</feature>
<dbReference type="PANTHER" id="PTHR11474">
    <property type="entry name" value="TYROSINASE FAMILY MEMBER"/>
    <property type="match status" value="1"/>
</dbReference>
<evidence type="ECO:0000313" key="14">
    <source>
        <dbReference type="Proteomes" id="UP000814176"/>
    </source>
</evidence>
<dbReference type="Proteomes" id="UP000814176">
    <property type="component" value="Unassembled WGS sequence"/>
</dbReference>
<dbReference type="Pfam" id="PF00264">
    <property type="entry name" value="Tyrosinase"/>
    <property type="match status" value="1"/>
</dbReference>
<dbReference type="InterPro" id="IPR041640">
    <property type="entry name" value="Tyrosinase_C"/>
</dbReference>
<organism evidence="13 14">
    <name type="scientific">Rhodofomes roseus</name>
    <dbReference type="NCBI Taxonomy" id="34475"/>
    <lineage>
        <taxon>Eukaryota</taxon>
        <taxon>Fungi</taxon>
        <taxon>Dikarya</taxon>
        <taxon>Basidiomycota</taxon>
        <taxon>Agaricomycotina</taxon>
        <taxon>Agaricomycetes</taxon>
        <taxon>Polyporales</taxon>
        <taxon>Rhodofomes</taxon>
    </lineage>
</organism>
<evidence type="ECO:0000313" key="13">
    <source>
        <dbReference type="EMBL" id="KAH9835359.1"/>
    </source>
</evidence>
<evidence type="ECO:0000256" key="4">
    <source>
        <dbReference type="ARBA" id="ARBA00022723"/>
    </source>
</evidence>
<dbReference type="InterPro" id="IPR008922">
    <property type="entry name" value="Di-copper_centre_dom_sf"/>
</dbReference>
<evidence type="ECO:0000256" key="9">
    <source>
        <dbReference type="ARBA" id="ARBA00048233"/>
    </source>
</evidence>
<comment type="catalytic activity">
    <reaction evidence="9">
        <text>2 L-dopa + O2 = 2 L-dopaquinone + 2 H2O</text>
        <dbReference type="Rhea" id="RHEA:34287"/>
        <dbReference type="ChEBI" id="CHEBI:15377"/>
        <dbReference type="ChEBI" id="CHEBI:15379"/>
        <dbReference type="ChEBI" id="CHEBI:57504"/>
        <dbReference type="ChEBI" id="CHEBI:57924"/>
        <dbReference type="EC" id="1.14.18.1"/>
    </reaction>
</comment>
<keyword evidence="14" id="KW-1185">Reference proteome</keyword>
<feature type="region of interest" description="Disordered" evidence="11">
    <location>
        <begin position="404"/>
        <end position="434"/>
    </location>
</feature>
<dbReference type="InterPro" id="IPR050316">
    <property type="entry name" value="Tyrosinase/Hemocyanin"/>
</dbReference>
<evidence type="ECO:0000256" key="5">
    <source>
        <dbReference type="ARBA" id="ARBA00023002"/>
    </source>
</evidence>
<dbReference type="PANTHER" id="PTHR11474:SF76">
    <property type="entry name" value="SHKT DOMAIN-CONTAINING PROTEIN"/>
    <property type="match status" value="1"/>
</dbReference>
<name>A0ABQ8KCN2_9APHY</name>
<dbReference type="PROSITE" id="PS00497">
    <property type="entry name" value="TYROSINASE_1"/>
    <property type="match status" value="1"/>
</dbReference>
<evidence type="ECO:0000256" key="2">
    <source>
        <dbReference type="ARBA" id="ARBA00009928"/>
    </source>
</evidence>
<gene>
    <name evidence="13" type="ORF">C8Q71DRAFT_710359</name>
</gene>
<evidence type="ECO:0000256" key="3">
    <source>
        <dbReference type="ARBA" id="ARBA00011906"/>
    </source>
</evidence>
<evidence type="ECO:0000256" key="8">
    <source>
        <dbReference type="ARBA" id="ARBA00023101"/>
    </source>
</evidence>